<dbReference type="InterPro" id="IPR050984">
    <property type="entry name" value="Gfo/Idh/MocA_domain"/>
</dbReference>
<evidence type="ECO:0000313" key="7">
    <source>
        <dbReference type="EMBL" id="QPZ38949.1"/>
    </source>
</evidence>
<feature type="domain" description="NADP-dependent oxidoreductase" evidence="4">
    <location>
        <begin position="382"/>
        <end position="659"/>
    </location>
</feature>
<dbReference type="Gene3D" id="3.30.360.10">
    <property type="entry name" value="Dihydrodipicolinate Reductase, domain 2"/>
    <property type="match status" value="1"/>
</dbReference>
<keyword evidence="2" id="KW-0560">Oxidoreductase</keyword>
<dbReference type="SUPFAM" id="SSF51430">
    <property type="entry name" value="NAD(P)-linked oxidoreductase"/>
    <property type="match status" value="1"/>
</dbReference>
<evidence type="ECO:0000256" key="3">
    <source>
        <dbReference type="ARBA" id="ARBA00023027"/>
    </source>
</evidence>
<dbReference type="InterPro" id="IPR000683">
    <property type="entry name" value="Gfo/Idh/MocA-like_OxRdtase_N"/>
</dbReference>
<dbReference type="Pfam" id="PF22725">
    <property type="entry name" value="GFO_IDH_MocA_C3"/>
    <property type="match status" value="1"/>
</dbReference>
<dbReference type="PANTHER" id="PTHR22604:SF105">
    <property type="entry name" value="TRANS-1,2-DIHYDROBENZENE-1,2-DIOL DEHYDROGENASE"/>
    <property type="match status" value="1"/>
</dbReference>
<dbReference type="PANTHER" id="PTHR22604">
    <property type="entry name" value="OXIDOREDUCTASES"/>
    <property type="match status" value="1"/>
</dbReference>
<sequence length="667" mass="72607">MDHIRWGIVGPGNIAHRFAEQLTHSRTGTLVAVGSRTIERAQDFATEFANADTPIRTYGSYDELYADSDVDAIYIATIHTEHVRLAIQAVEAGKHVICEKPLAVNHAGVMTLVEAARRAGVYLAEGFMYRFHPQMERLTQLISDGAIGEVQHIDSSFSFAADLPHGHRLKNPDLAGGGILDVGGYPISAARLVAGTAVGAAFADPSSLTAAGTIGDSGVDEWASASLEFASGITAHVTCGIGLAEPSNLVVYGSRGRITVRSPWLPSVEEPSFFDVQRPGEAAQHIEFEPAFSYAIQADALAQFAEQGQSPTMSWADSLGNASTLDRWRAALDLEYPFEAPTATIPTASGRTLARRHDSTMPYGTIVGIDKPVSRLILGCDNQLTLSHASAMFDDFVERGGNAFDTAYIYGGGLMERLVGQWVANRGIRDDIMIIGKGAHTPHCDPESIVRQLDESLDRLQSDHVDLYLMHRDNPAIPVGEFVDVLDEQVRVGRIRAFGGSNWSIARFEEAQAYARANNKQAFAALSDHFGLAHALDVPWAGCEHVTEPADREWLERSGTALLPWSSQARGFFARADRVNTSDADLVRCYYDDDNFERLARARSLGAELGVAPTAVALAYVLSQSFPTFPLIGPRSIEETRTSMAGLDIELTEEQVRWLDLRSDRAH</sequence>
<accession>A0ABX6YJF1</accession>
<reference evidence="7 8" key="1">
    <citation type="submission" date="2020-12" db="EMBL/GenBank/DDBJ databases">
        <title>Microbacterium sp. HY060.</title>
        <authorList>
            <person name="Zhou J."/>
        </authorList>
    </citation>
    <scope>NUCLEOTIDE SEQUENCE [LARGE SCALE GENOMIC DNA]</scope>
    <source>
        <strain evidence="7 8">HY60</strain>
    </source>
</reference>
<dbReference type="InterPro" id="IPR055170">
    <property type="entry name" value="GFO_IDH_MocA-like_dom"/>
</dbReference>
<dbReference type="Proteomes" id="UP000662814">
    <property type="component" value="Chromosome"/>
</dbReference>
<feature type="domain" description="Gfo/Idh/MocA-like oxidoreductase N-terminal" evidence="5">
    <location>
        <begin position="4"/>
        <end position="126"/>
    </location>
</feature>
<comment type="similarity">
    <text evidence="1">Belongs to the Gfo/Idh/MocA family.</text>
</comment>
<evidence type="ECO:0000259" key="4">
    <source>
        <dbReference type="Pfam" id="PF00248"/>
    </source>
</evidence>
<dbReference type="Gene3D" id="3.40.50.720">
    <property type="entry name" value="NAD(P)-binding Rossmann-like Domain"/>
    <property type="match status" value="1"/>
</dbReference>
<dbReference type="SUPFAM" id="SSF51735">
    <property type="entry name" value="NAD(P)-binding Rossmann-fold domains"/>
    <property type="match status" value="1"/>
</dbReference>
<evidence type="ECO:0000313" key="8">
    <source>
        <dbReference type="Proteomes" id="UP000662814"/>
    </source>
</evidence>
<dbReference type="InterPro" id="IPR036291">
    <property type="entry name" value="NAD(P)-bd_dom_sf"/>
</dbReference>
<dbReference type="InterPro" id="IPR036812">
    <property type="entry name" value="NAD(P)_OxRdtase_dom_sf"/>
</dbReference>
<keyword evidence="8" id="KW-1185">Reference proteome</keyword>
<feature type="domain" description="GFO/IDH/MocA-like oxidoreductase" evidence="6">
    <location>
        <begin position="136"/>
        <end position="258"/>
    </location>
</feature>
<dbReference type="EMBL" id="CP061169">
    <property type="protein sequence ID" value="QPZ38949.1"/>
    <property type="molecule type" value="Genomic_DNA"/>
</dbReference>
<dbReference type="Pfam" id="PF00248">
    <property type="entry name" value="Aldo_ket_red"/>
    <property type="match status" value="1"/>
</dbReference>
<organism evidence="7 8">
    <name type="scientific">Paramicrobacterium chengjingii</name>
    <dbReference type="NCBI Taxonomy" id="2769067"/>
    <lineage>
        <taxon>Bacteria</taxon>
        <taxon>Bacillati</taxon>
        <taxon>Actinomycetota</taxon>
        <taxon>Actinomycetes</taxon>
        <taxon>Micrococcales</taxon>
        <taxon>Microbacteriaceae</taxon>
        <taxon>Paramicrobacterium</taxon>
    </lineage>
</organism>
<name>A0ABX6YJF1_9MICO</name>
<dbReference type="Pfam" id="PF01408">
    <property type="entry name" value="GFO_IDH_MocA"/>
    <property type="match status" value="1"/>
</dbReference>
<dbReference type="RefSeq" id="WP_166985076.1">
    <property type="nucleotide sequence ID" value="NZ_CP061169.1"/>
</dbReference>
<dbReference type="SUPFAM" id="SSF55347">
    <property type="entry name" value="Glyceraldehyde-3-phosphate dehydrogenase-like, C-terminal domain"/>
    <property type="match status" value="1"/>
</dbReference>
<evidence type="ECO:0000259" key="6">
    <source>
        <dbReference type="Pfam" id="PF22725"/>
    </source>
</evidence>
<gene>
    <name evidence="7" type="ORF">HCR76_02270</name>
</gene>
<evidence type="ECO:0000256" key="2">
    <source>
        <dbReference type="ARBA" id="ARBA00023002"/>
    </source>
</evidence>
<evidence type="ECO:0000259" key="5">
    <source>
        <dbReference type="Pfam" id="PF01408"/>
    </source>
</evidence>
<dbReference type="CDD" id="cd19082">
    <property type="entry name" value="AKR_AKR10A1_2"/>
    <property type="match status" value="1"/>
</dbReference>
<evidence type="ECO:0000256" key="1">
    <source>
        <dbReference type="ARBA" id="ARBA00010928"/>
    </source>
</evidence>
<protein>
    <submittedName>
        <fullName evidence="7">Aldo/keto reductase</fullName>
    </submittedName>
</protein>
<proteinExistence type="inferred from homology"/>
<keyword evidence="3" id="KW-0520">NAD</keyword>
<dbReference type="Gene3D" id="3.20.20.100">
    <property type="entry name" value="NADP-dependent oxidoreductase domain"/>
    <property type="match status" value="1"/>
</dbReference>
<dbReference type="InterPro" id="IPR023210">
    <property type="entry name" value="NADP_OxRdtase_dom"/>
</dbReference>